<name>A0ACC1ASH9_9ROSI</name>
<organism evidence="1 2">
    <name type="scientific">Pistacia atlantica</name>
    <dbReference type="NCBI Taxonomy" id="434234"/>
    <lineage>
        <taxon>Eukaryota</taxon>
        <taxon>Viridiplantae</taxon>
        <taxon>Streptophyta</taxon>
        <taxon>Embryophyta</taxon>
        <taxon>Tracheophyta</taxon>
        <taxon>Spermatophyta</taxon>
        <taxon>Magnoliopsida</taxon>
        <taxon>eudicotyledons</taxon>
        <taxon>Gunneridae</taxon>
        <taxon>Pentapetalae</taxon>
        <taxon>rosids</taxon>
        <taxon>malvids</taxon>
        <taxon>Sapindales</taxon>
        <taxon>Anacardiaceae</taxon>
        <taxon>Pistacia</taxon>
    </lineage>
</organism>
<keyword evidence="2" id="KW-1185">Reference proteome</keyword>
<reference evidence="2" key="1">
    <citation type="journal article" date="2023" name="G3 (Bethesda)">
        <title>Genome assembly and association tests identify interacting loci associated with vigor, precocity, and sex in interspecific pistachio rootstocks.</title>
        <authorList>
            <person name="Palmer W."/>
            <person name="Jacygrad E."/>
            <person name="Sagayaradj S."/>
            <person name="Cavanaugh K."/>
            <person name="Han R."/>
            <person name="Bertier L."/>
            <person name="Beede B."/>
            <person name="Kafkas S."/>
            <person name="Golino D."/>
            <person name="Preece J."/>
            <person name="Michelmore R."/>
        </authorList>
    </citation>
    <scope>NUCLEOTIDE SEQUENCE [LARGE SCALE GENOMIC DNA]</scope>
</reference>
<dbReference type="Proteomes" id="UP001164250">
    <property type="component" value="Chromosome 8"/>
</dbReference>
<evidence type="ECO:0000313" key="2">
    <source>
        <dbReference type="Proteomes" id="UP001164250"/>
    </source>
</evidence>
<protein>
    <submittedName>
        <fullName evidence="1">Uncharacterized protein</fullName>
    </submittedName>
</protein>
<proteinExistence type="predicted"/>
<comment type="caution">
    <text evidence="1">The sequence shown here is derived from an EMBL/GenBank/DDBJ whole genome shotgun (WGS) entry which is preliminary data.</text>
</comment>
<accession>A0ACC1ASH9</accession>
<gene>
    <name evidence="1" type="ORF">Patl1_14528</name>
</gene>
<dbReference type="EMBL" id="CM047904">
    <property type="protein sequence ID" value="KAJ0089602.1"/>
    <property type="molecule type" value="Genomic_DNA"/>
</dbReference>
<sequence>MDRNSKSSASNGEPIKSAVAISLLRSKLRLSQNQRSDALRWKRKAKERKQELIRLREDLREAED</sequence>
<evidence type="ECO:0000313" key="1">
    <source>
        <dbReference type="EMBL" id="KAJ0089602.1"/>
    </source>
</evidence>